<organism evidence="2 3">
    <name type="scientific">Roseospira navarrensis</name>
    <dbReference type="NCBI Taxonomy" id="140058"/>
    <lineage>
        <taxon>Bacteria</taxon>
        <taxon>Pseudomonadati</taxon>
        <taxon>Pseudomonadota</taxon>
        <taxon>Alphaproteobacteria</taxon>
        <taxon>Rhodospirillales</taxon>
        <taxon>Rhodospirillaceae</taxon>
        <taxon>Roseospira</taxon>
    </lineage>
</organism>
<dbReference type="Proteomes" id="UP000434582">
    <property type="component" value="Unassembled WGS sequence"/>
</dbReference>
<dbReference type="PANTHER" id="PTHR43591:SF110">
    <property type="entry name" value="RHODANESE DOMAIN-CONTAINING PROTEIN"/>
    <property type="match status" value="1"/>
</dbReference>
<dbReference type="EMBL" id="WIVE01000056">
    <property type="protein sequence ID" value="MQX37792.1"/>
    <property type="molecule type" value="Genomic_DNA"/>
</dbReference>
<evidence type="ECO:0000313" key="3">
    <source>
        <dbReference type="Proteomes" id="UP000434582"/>
    </source>
</evidence>
<dbReference type="CDD" id="cd02440">
    <property type="entry name" value="AdoMet_MTases"/>
    <property type="match status" value="1"/>
</dbReference>
<evidence type="ECO:0000259" key="1">
    <source>
        <dbReference type="Pfam" id="PF13649"/>
    </source>
</evidence>
<dbReference type="RefSeq" id="WP_153345632.1">
    <property type="nucleotide sequence ID" value="NZ_WIVE01000056.1"/>
</dbReference>
<gene>
    <name evidence="2" type="ORF">GHC57_14825</name>
</gene>
<reference evidence="2 3" key="1">
    <citation type="submission" date="2019-10" db="EMBL/GenBank/DDBJ databases">
        <title>Draft whole-genome sequence of the purple nonsulfur photosynthetic bacterium Roseospira navarrensis DSM 15114.</title>
        <authorList>
            <person name="Kyndt J.A."/>
            <person name="Meyer T.E."/>
        </authorList>
    </citation>
    <scope>NUCLEOTIDE SEQUENCE [LARGE SCALE GENOMIC DNA]</scope>
    <source>
        <strain evidence="2 3">DSM 15114</strain>
    </source>
</reference>
<keyword evidence="3" id="KW-1185">Reference proteome</keyword>
<dbReference type="GO" id="GO:0032259">
    <property type="term" value="P:methylation"/>
    <property type="evidence" value="ECO:0007669"/>
    <property type="project" value="UniProtKB-KW"/>
</dbReference>
<keyword evidence="2" id="KW-0808">Transferase</keyword>
<comment type="caution">
    <text evidence="2">The sequence shown here is derived from an EMBL/GenBank/DDBJ whole genome shotgun (WGS) entry which is preliminary data.</text>
</comment>
<keyword evidence="2" id="KW-0489">Methyltransferase</keyword>
<dbReference type="InterPro" id="IPR029063">
    <property type="entry name" value="SAM-dependent_MTases_sf"/>
</dbReference>
<dbReference type="GO" id="GO:0008168">
    <property type="term" value="F:methyltransferase activity"/>
    <property type="evidence" value="ECO:0007669"/>
    <property type="project" value="UniProtKB-KW"/>
</dbReference>
<feature type="domain" description="Methyltransferase" evidence="1">
    <location>
        <begin position="61"/>
        <end position="151"/>
    </location>
</feature>
<dbReference type="SUPFAM" id="SSF53335">
    <property type="entry name" value="S-adenosyl-L-methionine-dependent methyltransferases"/>
    <property type="match status" value="1"/>
</dbReference>
<dbReference type="AlphaFoldDB" id="A0A7X2D5L1"/>
<accession>A0A7X2D5L1</accession>
<dbReference type="Gene3D" id="3.40.50.150">
    <property type="entry name" value="Vaccinia Virus protein VP39"/>
    <property type="match status" value="1"/>
</dbReference>
<dbReference type="Pfam" id="PF13649">
    <property type="entry name" value="Methyltransf_25"/>
    <property type="match status" value="1"/>
</dbReference>
<sequence>MARDERLQQAYAVETPDEVRALYRDWAEGYDQDVVDQLGYIAPRHAARAFADAFPDTTGRVLDVGCGTGLVGQELRALGYRHVDGLDISPEMLTVAAKKGVYDRVMEGDLTARLDLPDDRYDGIVCVGTFTHGHVGPDGLRELIRVTRAGGPITFTVNDGVYDAQDYDTALAALEEGGHARVTARARTDYLPGENIGCRLITLTAG</sequence>
<dbReference type="PANTHER" id="PTHR43591">
    <property type="entry name" value="METHYLTRANSFERASE"/>
    <property type="match status" value="1"/>
</dbReference>
<proteinExistence type="predicted"/>
<name>A0A7X2D5L1_9PROT</name>
<dbReference type="InterPro" id="IPR041698">
    <property type="entry name" value="Methyltransf_25"/>
</dbReference>
<protein>
    <submittedName>
        <fullName evidence="2">Methyltransferase domain-containing protein</fullName>
    </submittedName>
</protein>
<dbReference type="OrthoDB" id="9807911at2"/>
<evidence type="ECO:0000313" key="2">
    <source>
        <dbReference type="EMBL" id="MQX37792.1"/>
    </source>
</evidence>